<accession>A0A8R2M316</accession>
<dbReference type="AlphaFoldDB" id="A0A8R2M316"/>
<evidence type="ECO:0000313" key="1">
    <source>
        <dbReference type="EnsemblMetazoa" id="XP_037872326.1"/>
    </source>
</evidence>
<sequence length="128" mass="13705">MSTPTAPSRTMLALILKATGWRENSLHLRLVNGAEGFQSKGPVGGFQRGEERVEYQVPQGGPGYRALYAAAGGLLLPALASPSHDHFPVPQTLPGTPISLRICISKEGLTLSNAPLISRKAQAVYEWL</sequence>
<organism evidence="1 2">
    <name type="scientific">Bombyx mori</name>
    <name type="common">Silk moth</name>
    <dbReference type="NCBI Taxonomy" id="7091"/>
    <lineage>
        <taxon>Eukaryota</taxon>
        <taxon>Metazoa</taxon>
        <taxon>Ecdysozoa</taxon>
        <taxon>Arthropoda</taxon>
        <taxon>Hexapoda</taxon>
        <taxon>Insecta</taxon>
        <taxon>Pterygota</taxon>
        <taxon>Neoptera</taxon>
        <taxon>Endopterygota</taxon>
        <taxon>Lepidoptera</taxon>
        <taxon>Glossata</taxon>
        <taxon>Ditrysia</taxon>
        <taxon>Bombycoidea</taxon>
        <taxon>Bombycidae</taxon>
        <taxon>Bombycinae</taxon>
        <taxon>Bombyx</taxon>
    </lineage>
</organism>
<proteinExistence type="predicted"/>
<reference evidence="1" key="2">
    <citation type="submission" date="2022-06" db="UniProtKB">
        <authorList>
            <consortium name="EnsemblMetazoa"/>
        </authorList>
    </citation>
    <scope>IDENTIFICATION</scope>
    <source>
        <strain evidence="1">p50T (Dazao)</strain>
    </source>
</reference>
<name>A0A8R2M316_BOMMO</name>
<keyword evidence="2" id="KW-1185">Reference proteome</keyword>
<protein>
    <submittedName>
        <fullName evidence="1">Uncharacterized protein</fullName>
    </submittedName>
</protein>
<dbReference type="Proteomes" id="UP000005204">
    <property type="component" value="Unassembled WGS sequence"/>
</dbReference>
<evidence type="ECO:0000313" key="2">
    <source>
        <dbReference type="Proteomes" id="UP000005204"/>
    </source>
</evidence>
<dbReference type="EnsemblMetazoa" id="XM_038016398.1">
    <property type="protein sequence ID" value="XP_037872326.1"/>
    <property type="gene ID" value="LOC110384913"/>
</dbReference>
<reference evidence="2" key="1">
    <citation type="journal article" date="2008" name="Insect Biochem. Mol. Biol.">
        <title>The genome of a lepidopteran model insect, the silkworm Bombyx mori.</title>
        <authorList>
            <consortium name="International Silkworm Genome Consortium"/>
        </authorList>
    </citation>
    <scope>NUCLEOTIDE SEQUENCE [LARGE SCALE GENOMIC DNA]</scope>
    <source>
        <strain evidence="2">p50T</strain>
    </source>
</reference>